<keyword evidence="6" id="KW-1185">Reference proteome</keyword>
<feature type="domain" description="ABC transporter" evidence="4">
    <location>
        <begin position="2"/>
        <end position="226"/>
    </location>
</feature>
<dbReference type="InterPro" id="IPR003439">
    <property type="entry name" value="ABC_transporter-like_ATP-bd"/>
</dbReference>
<evidence type="ECO:0000256" key="1">
    <source>
        <dbReference type="ARBA" id="ARBA00022448"/>
    </source>
</evidence>
<dbReference type="GO" id="GO:0005524">
    <property type="term" value="F:ATP binding"/>
    <property type="evidence" value="ECO:0007669"/>
    <property type="project" value="UniProtKB-KW"/>
</dbReference>
<keyword evidence="3 5" id="KW-0067">ATP-binding</keyword>
<dbReference type="PANTHER" id="PTHR42939:SF1">
    <property type="entry name" value="ABC TRANSPORTER ATP-BINDING PROTEIN ALBC-RELATED"/>
    <property type="match status" value="1"/>
</dbReference>
<dbReference type="SMART" id="SM00382">
    <property type="entry name" value="AAA"/>
    <property type="match status" value="1"/>
</dbReference>
<accession>A0ABY9LFG4</accession>
<organism evidence="5 6">
    <name type="scientific">Streptococcus didelphis</name>
    <dbReference type="NCBI Taxonomy" id="102886"/>
    <lineage>
        <taxon>Bacteria</taxon>
        <taxon>Bacillati</taxon>
        <taxon>Bacillota</taxon>
        <taxon>Bacilli</taxon>
        <taxon>Lactobacillales</taxon>
        <taxon>Streptococcaceae</taxon>
        <taxon>Streptococcus</taxon>
    </lineage>
</organism>
<sequence length="243" mass="27810">MLNINRLEKSFGNKKVLSKIDVSFKDSGVSVIVGTNGCGKTTLMNILAHMLSFTSGEISCDGNVIGSKEYKQQVFYIPSDFYLPEYMTGKEYLDFILKHYQQSNFDLIDILLDMFDLKEMITDLLETYSFGLKKKIQIIAALASNTKYILADEVFSGLDFDTVLLLQEVFDHQKHQRSIIVISHDFNTLVRFPNHIFIMSKGRLLPYEGKVEGIYSMVKEIGETYAKLEKLRSYFGTHQAFSE</sequence>
<evidence type="ECO:0000259" key="4">
    <source>
        <dbReference type="PROSITE" id="PS50893"/>
    </source>
</evidence>
<dbReference type="Proteomes" id="UP001238096">
    <property type="component" value="Chromosome"/>
</dbReference>
<evidence type="ECO:0000256" key="3">
    <source>
        <dbReference type="ARBA" id="ARBA00022840"/>
    </source>
</evidence>
<keyword evidence="2" id="KW-0547">Nucleotide-binding</keyword>
<dbReference type="SUPFAM" id="SSF52540">
    <property type="entry name" value="P-loop containing nucleoside triphosphate hydrolases"/>
    <property type="match status" value="1"/>
</dbReference>
<proteinExistence type="predicted"/>
<evidence type="ECO:0000313" key="6">
    <source>
        <dbReference type="Proteomes" id="UP001238096"/>
    </source>
</evidence>
<dbReference type="InterPro" id="IPR003593">
    <property type="entry name" value="AAA+_ATPase"/>
</dbReference>
<dbReference type="Pfam" id="PF00005">
    <property type="entry name" value="ABC_tran"/>
    <property type="match status" value="1"/>
</dbReference>
<dbReference type="EMBL" id="CP110509">
    <property type="protein sequence ID" value="WMB27668.1"/>
    <property type="molecule type" value="Genomic_DNA"/>
</dbReference>
<keyword evidence="1" id="KW-0813">Transport</keyword>
<dbReference type="InterPro" id="IPR027417">
    <property type="entry name" value="P-loop_NTPase"/>
</dbReference>
<dbReference type="RefSeq" id="WP_018366446.1">
    <property type="nucleotide sequence ID" value="NZ_CP104407.1"/>
</dbReference>
<dbReference type="InterPro" id="IPR051782">
    <property type="entry name" value="ABC_Transporter_VariousFunc"/>
</dbReference>
<gene>
    <name evidence="5" type="ORF">N1496_05985</name>
</gene>
<evidence type="ECO:0000256" key="2">
    <source>
        <dbReference type="ARBA" id="ARBA00022741"/>
    </source>
</evidence>
<dbReference type="Gene3D" id="3.40.50.300">
    <property type="entry name" value="P-loop containing nucleotide triphosphate hydrolases"/>
    <property type="match status" value="1"/>
</dbReference>
<protein>
    <submittedName>
        <fullName evidence="5">ABC transporter ATP-binding protein</fullName>
    </submittedName>
</protein>
<dbReference type="PROSITE" id="PS50893">
    <property type="entry name" value="ABC_TRANSPORTER_2"/>
    <property type="match status" value="1"/>
</dbReference>
<dbReference type="PANTHER" id="PTHR42939">
    <property type="entry name" value="ABC TRANSPORTER ATP-BINDING PROTEIN ALBC-RELATED"/>
    <property type="match status" value="1"/>
</dbReference>
<reference evidence="6" key="1">
    <citation type="submission" date="2022-10" db="EMBL/GenBank/DDBJ databases">
        <title>Streptococcus didelphis as causative of fatal infections in opossums (Didelphis albiventris).</title>
        <authorList>
            <person name="Breyer G.M."/>
            <person name="Da Silva M.E.R.J."/>
            <person name="Siqueira F.M."/>
        </authorList>
    </citation>
    <scope>NUCLEOTIDE SEQUENCE [LARGE SCALE GENOMIC DNA]</scope>
    <source>
        <strain evidence="6">LBVP101/21</strain>
    </source>
</reference>
<name>A0ABY9LFG4_9STRE</name>
<evidence type="ECO:0000313" key="5">
    <source>
        <dbReference type="EMBL" id="WMB27668.1"/>
    </source>
</evidence>